<dbReference type="InterPro" id="IPR000672">
    <property type="entry name" value="THF_DH/CycHdrlase"/>
</dbReference>
<dbReference type="InterPro" id="IPR046346">
    <property type="entry name" value="Aminoacid_DH-like_N_sf"/>
</dbReference>
<evidence type="ECO:0000256" key="7">
    <source>
        <dbReference type="ARBA" id="ARBA00023268"/>
    </source>
</evidence>
<dbReference type="InterPro" id="IPR020867">
    <property type="entry name" value="THF_DH/CycHdrlase_CS"/>
</dbReference>
<keyword evidence="7" id="KW-0511">Multifunctional enzyme</keyword>
<dbReference type="AlphaFoldDB" id="A0AAV8AH05"/>
<dbReference type="PANTHER" id="PTHR48099:SF5">
    <property type="entry name" value="C-1-TETRAHYDROFOLATE SYNTHASE, CYTOPLASMIC"/>
    <property type="match status" value="1"/>
</dbReference>
<evidence type="ECO:0000256" key="2">
    <source>
        <dbReference type="ARBA" id="ARBA00011738"/>
    </source>
</evidence>
<sequence length="299" mass="32753">MSRKDKIIDGKKIASEIQEELYSEIQVLKTVSPKKPGLAVILVGNRKDSQAYVRMKKKMARKLGIVDFEKNLPENISQEELLQVVTEYNNNPEVNGILVQLPLPKHIDEETILNAISPEKDVDGFSPINMGNLCMKGRDPLFVPCTPKGCIELIKRSGVNISGKKAVIVGRSNIVGLPISFLLLHENATITVCHSRTKDIAKEVKDADIVIAALGAPEFVKGDWIKKGAVIIDVGINAVPDKTKKRGYRLVGDVDFEGCLKNASKITPVPGGVGPQTIIQLMKSTVEGFKRQNGIKKLL</sequence>
<comment type="similarity">
    <text evidence="9">Belongs to the tetrahydrofolate dehydrogenase/cyclohydrolase family.</text>
</comment>
<dbReference type="PROSITE" id="PS00766">
    <property type="entry name" value="THF_DHG_CYH_1"/>
    <property type="match status" value="1"/>
</dbReference>
<dbReference type="GO" id="GO:0005829">
    <property type="term" value="C:cytosol"/>
    <property type="evidence" value="ECO:0007669"/>
    <property type="project" value="TreeGrafter"/>
</dbReference>
<reference evidence="13" key="1">
    <citation type="submission" date="2022-08" db="EMBL/GenBank/DDBJ databases">
        <title>Novel sulfate-reducing endosymbionts in the free-living metamonad Anaeramoeba.</title>
        <authorList>
            <person name="Jerlstrom-Hultqvist J."/>
            <person name="Cepicka I."/>
            <person name="Gallot-Lavallee L."/>
            <person name="Salas-Leiva D."/>
            <person name="Curtis B.A."/>
            <person name="Zahonova K."/>
            <person name="Pipaliya S."/>
            <person name="Dacks J."/>
            <person name="Roger A.J."/>
        </authorList>
    </citation>
    <scope>NUCLEOTIDE SEQUENCE</scope>
    <source>
        <strain evidence="13">Schooner1</strain>
    </source>
</reference>
<comment type="pathway">
    <text evidence="1">One-carbon metabolism; tetrahydrofolate interconversion.</text>
</comment>
<evidence type="ECO:0000256" key="4">
    <source>
        <dbReference type="ARBA" id="ARBA00022801"/>
    </source>
</evidence>
<comment type="catalytic activity">
    <reaction evidence="8">
        <text>(6R)-5,10-methenyltetrahydrofolate + H2O = (6R)-10-formyltetrahydrofolate + H(+)</text>
        <dbReference type="Rhea" id="RHEA:23700"/>
        <dbReference type="ChEBI" id="CHEBI:15377"/>
        <dbReference type="ChEBI" id="CHEBI:15378"/>
        <dbReference type="ChEBI" id="CHEBI:57455"/>
        <dbReference type="ChEBI" id="CHEBI:195366"/>
        <dbReference type="EC" id="3.5.4.9"/>
    </reaction>
</comment>
<keyword evidence="4" id="KW-0378">Hydrolase</keyword>
<dbReference type="CDD" id="cd01080">
    <property type="entry name" value="NAD_bind_m-THF_DH_Cyclohyd"/>
    <property type="match status" value="1"/>
</dbReference>
<dbReference type="Pfam" id="PF02882">
    <property type="entry name" value="THF_DHG_CYH_C"/>
    <property type="match status" value="1"/>
</dbReference>
<evidence type="ECO:0000256" key="3">
    <source>
        <dbReference type="ARBA" id="ARBA00022563"/>
    </source>
</evidence>
<reference evidence="12" key="2">
    <citation type="submission" date="2022-08" db="EMBL/GenBank/DDBJ databases">
        <title>Novel sulphate-reducing endosymbionts in the free-living metamonad Anaeramoeba.</title>
        <authorList>
            <person name="Jerlstrom-Hultqvist J."/>
            <person name="Cepicka I."/>
            <person name="Gallot-Lavallee L."/>
            <person name="Salas-Leiva D."/>
            <person name="Curtis B.A."/>
            <person name="Zahonova K."/>
            <person name="Pipaliya S."/>
            <person name="Dacks J."/>
            <person name="Roger A.J."/>
        </authorList>
    </citation>
    <scope>NUCLEOTIDE SEQUENCE</scope>
    <source>
        <strain evidence="12">Busselton2</strain>
    </source>
</reference>
<comment type="subunit">
    <text evidence="2">Homodimer.</text>
</comment>
<dbReference type="Gene3D" id="3.40.50.10860">
    <property type="entry name" value="Leucine Dehydrogenase, chain A, domain 1"/>
    <property type="match status" value="1"/>
</dbReference>
<dbReference type="GO" id="GO:0035999">
    <property type="term" value="P:tetrahydrofolate interconversion"/>
    <property type="evidence" value="ECO:0007669"/>
    <property type="project" value="TreeGrafter"/>
</dbReference>
<evidence type="ECO:0000256" key="8">
    <source>
        <dbReference type="ARBA" id="ARBA00036357"/>
    </source>
</evidence>
<dbReference type="Proteomes" id="UP001146793">
    <property type="component" value="Unassembled WGS sequence"/>
</dbReference>
<evidence type="ECO:0000313" key="13">
    <source>
        <dbReference type="EMBL" id="KAJ6229632.1"/>
    </source>
</evidence>
<dbReference type="Proteomes" id="UP001150062">
    <property type="component" value="Unassembled WGS sequence"/>
</dbReference>
<dbReference type="PANTHER" id="PTHR48099">
    <property type="entry name" value="C-1-TETRAHYDROFOLATE SYNTHASE, CYTOPLASMIC-RELATED"/>
    <property type="match status" value="1"/>
</dbReference>
<evidence type="ECO:0000259" key="10">
    <source>
        <dbReference type="Pfam" id="PF00763"/>
    </source>
</evidence>
<evidence type="ECO:0000256" key="9">
    <source>
        <dbReference type="ARBA" id="ARBA00061364"/>
    </source>
</evidence>
<evidence type="ECO:0000256" key="1">
    <source>
        <dbReference type="ARBA" id="ARBA00004777"/>
    </source>
</evidence>
<keyword evidence="6" id="KW-0560">Oxidoreductase</keyword>
<dbReference type="SUPFAM" id="SSF51735">
    <property type="entry name" value="NAD(P)-binding Rossmann-fold domains"/>
    <property type="match status" value="1"/>
</dbReference>
<name>A0AAV8AH05_9EUKA</name>
<evidence type="ECO:0000313" key="15">
    <source>
        <dbReference type="Proteomes" id="UP001150062"/>
    </source>
</evidence>
<organism evidence="12 14">
    <name type="scientific">Anaeramoeba flamelloides</name>
    <dbReference type="NCBI Taxonomy" id="1746091"/>
    <lineage>
        <taxon>Eukaryota</taxon>
        <taxon>Metamonada</taxon>
        <taxon>Anaeramoebidae</taxon>
        <taxon>Anaeramoeba</taxon>
    </lineage>
</organism>
<keyword evidence="3" id="KW-0554">One-carbon metabolism</keyword>
<evidence type="ECO:0000256" key="6">
    <source>
        <dbReference type="ARBA" id="ARBA00023002"/>
    </source>
</evidence>
<dbReference type="InterPro" id="IPR020631">
    <property type="entry name" value="THF_DH/CycHdrlase_NAD-bd_dom"/>
</dbReference>
<dbReference type="EMBL" id="JANTQA010000008">
    <property type="protein sequence ID" value="KAJ3452261.1"/>
    <property type="molecule type" value="Genomic_DNA"/>
</dbReference>
<dbReference type="HAMAP" id="MF_01576">
    <property type="entry name" value="THF_DHG_CYH"/>
    <property type="match status" value="1"/>
</dbReference>
<evidence type="ECO:0000256" key="5">
    <source>
        <dbReference type="ARBA" id="ARBA00022857"/>
    </source>
</evidence>
<evidence type="ECO:0000313" key="12">
    <source>
        <dbReference type="EMBL" id="KAJ3452261.1"/>
    </source>
</evidence>
<dbReference type="EMBL" id="JAOAOG010000319">
    <property type="protein sequence ID" value="KAJ6229632.1"/>
    <property type="molecule type" value="Genomic_DNA"/>
</dbReference>
<gene>
    <name evidence="12" type="ORF">M0812_04025</name>
    <name evidence="13" type="ORF">M0813_07590</name>
</gene>
<dbReference type="InterPro" id="IPR020630">
    <property type="entry name" value="THF_DH/CycHdrlase_cat_dom"/>
</dbReference>
<comment type="caution">
    <text evidence="12">The sequence shown here is derived from an EMBL/GenBank/DDBJ whole genome shotgun (WGS) entry which is preliminary data.</text>
</comment>
<dbReference type="GO" id="GO:0004488">
    <property type="term" value="F:methylenetetrahydrofolate dehydrogenase (NADP+) activity"/>
    <property type="evidence" value="ECO:0007669"/>
    <property type="project" value="InterPro"/>
</dbReference>
<keyword evidence="15" id="KW-1185">Reference proteome</keyword>
<dbReference type="SUPFAM" id="SSF53223">
    <property type="entry name" value="Aminoacid dehydrogenase-like, N-terminal domain"/>
    <property type="match status" value="1"/>
</dbReference>
<proteinExistence type="inferred from homology"/>
<dbReference type="Gene3D" id="3.40.50.720">
    <property type="entry name" value="NAD(P)-binding Rossmann-like Domain"/>
    <property type="match status" value="1"/>
</dbReference>
<dbReference type="GO" id="GO:0004477">
    <property type="term" value="F:methenyltetrahydrofolate cyclohydrolase activity"/>
    <property type="evidence" value="ECO:0007669"/>
    <property type="project" value="UniProtKB-EC"/>
</dbReference>
<feature type="domain" description="Tetrahydrofolate dehydrogenase/cyclohydrolase NAD(P)-binding" evidence="11">
    <location>
        <begin position="144"/>
        <end position="292"/>
    </location>
</feature>
<dbReference type="InterPro" id="IPR036291">
    <property type="entry name" value="NAD(P)-bd_dom_sf"/>
</dbReference>
<evidence type="ECO:0000313" key="14">
    <source>
        <dbReference type="Proteomes" id="UP001146793"/>
    </source>
</evidence>
<evidence type="ECO:0000259" key="11">
    <source>
        <dbReference type="Pfam" id="PF02882"/>
    </source>
</evidence>
<protein>
    <submittedName>
        <fullName evidence="12 13">C-1-tetrahydrofolate synthase</fullName>
    </submittedName>
</protein>
<feature type="domain" description="Tetrahydrofolate dehydrogenase/cyclohydrolase catalytic" evidence="10">
    <location>
        <begin position="8"/>
        <end position="123"/>
    </location>
</feature>
<dbReference type="Pfam" id="PF00763">
    <property type="entry name" value="THF_DHG_CYH"/>
    <property type="match status" value="1"/>
</dbReference>
<dbReference type="PRINTS" id="PR00085">
    <property type="entry name" value="THFDHDRGNASE"/>
</dbReference>
<dbReference type="FunFam" id="3.40.50.720:FF:000006">
    <property type="entry name" value="Bifunctional protein FolD"/>
    <property type="match status" value="1"/>
</dbReference>
<keyword evidence="5" id="KW-0521">NADP</keyword>
<dbReference type="FunFam" id="3.40.50.10860:FF:000001">
    <property type="entry name" value="Bifunctional protein FolD"/>
    <property type="match status" value="1"/>
</dbReference>
<accession>A0AAV8AH05</accession>